<dbReference type="EMBL" id="LAZR01000295">
    <property type="protein sequence ID" value="KKN76474.1"/>
    <property type="molecule type" value="Genomic_DNA"/>
</dbReference>
<feature type="domain" description="Phage ABA sandwich" evidence="1">
    <location>
        <begin position="15"/>
        <end position="102"/>
    </location>
</feature>
<gene>
    <name evidence="2" type="ORF">LCGC14_0369830</name>
</gene>
<accession>A0A0F9TBC5</accession>
<dbReference type="AlphaFoldDB" id="A0A0F9TBC5"/>
<dbReference type="Pfam" id="PF18066">
    <property type="entry name" value="Phage_ABA_S"/>
    <property type="match status" value="1"/>
</dbReference>
<comment type="caution">
    <text evidence="2">The sequence shown here is derived from an EMBL/GenBank/DDBJ whole genome shotgun (WGS) entry which is preliminary data.</text>
</comment>
<sequence length="108" mass="12457">MKEILEMTGTPDEVDWLAKEVMGWVLMPSKWKVSIWNPFKSWNDAEMVVERMKEKKWEIDLLSINGSDEYVCYFKRMSGKKPWRTVKASAADVPTAISRAALLTLEGT</sequence>
<organism evidence="2">
    <name type="scientific">marine sediment metagenome</name>
    <dbReference type="NCBI Taxonomy" id="412755"/>
    <lineage>
        <taxon>unclassified sequences</taxon>
        <taxon>metagenomes</taxon>
        <taxon>ecological metagenomes</taxon>
    </lineage>
</organism>
<dbReference type="InterPro" id="IPR028985">
    <property type="entry name" value="Bacillus_phage_prot-like"/>
</dbReference>
<dbReference type="InterPro" id="IPR041270">
    <property type="entry name" value="Phage_ABA_S"/>
</dbReference>
<protein>
    <recommendedName>
        <fullName evidence="1">Phage ABA sandwich domain-containing protein</fullName>
    </recommendedName>
</protein>
<reference evidence="2" key="1">
    <citation type="journal article" date="2015" name="Nature">
        <title>Complex archaea that bridge the gap between prokaryotes and eukaryotes.</title>
        <authorList>
            <person name="Spang A."/>
            <person name="Saw J.H."/>
            <person name="Jorgensen S.L."/>
            <person name="Zaremba-Niedzwiedzka K."/>
            <person name="Martijn J."/>
            <person name="Lind A.E."/>
            <person name="van Eijk R."/>
            <person name="Schleper C."/>
            <person name="Guy L."/>
            <person name="Ettema T.J."/>
        </authorList>
    </citation>
    <scope>NUCLEOTIDE SEQUENCE</scope>
</reference>
<evidence type="ECO:0000313" key="2">
    <source>
        <dbReference type="EMBL" id="KKN76474.1"/>
    </source>
</evidence>
<dbReference type="Gene3D" id="3.30.2120.10">
    <property type="entry name" value="Bacillus phage protein-like"/>
    <property type="match status" value="1"/>
</dbReference>
<evidence type="ECO:0000259" key="1">
    <source>
        <dbReference type="Pfam" id="PF18066"/>
    </source>
</evidence>
<proteinExistence type="predicted"/>
<name>A0A0F9TBC5_9ZZZZ</name>